<dbReference type="Proteomes" id="UP000544122">
    <property type="component" value="Unassembled WGS sequence"/>
</dbReference>
<protein>
    <submittedName>
        <fullName evidence="1">Uncharacterized protein</fullName>
    </submittedName>
</protein>
<organism evidence="1 2">
    <name type="scientific">Bradyrhizobium australiense</name>
    <dbReference type="NCBI Taxonomy" id="2721161"/>
    <lineage>
        <taxon>Bacteria</taxon>
        <taxon>Pseudomonadati</taxon>
        <taxon>Pseudomonadota</taxon>
        <taxon>Alphaproteobacteria</taxon>
        <taxon>Hyphomicrobiales</taxon>
        <taxon>Nitrobacteraceae</taxon>
        <taxon>Bradyrhizobium</taxon>
    </lineage>
</organism>
<reference evidence="1 2" key="1">
    <citation type="submission" date="2020-03" db="EMBL/GenBank/DDBJ databases">
        <title>Bradyrhizobium diversity isolated from nodules of Indigofera sp.</title>
        <authorList>
            <person name="Klepa M."/>
            <person name="Helene L."/>
            <person name="Hungria M."/>
        </authorList>
    </citation>
    <scope>NUCLEOTIDE SEQUENCE [LARGE SCALE GENOMIC DNA]</scope>
    <source>
        <strain evidence="1 2">WSM 1791</strain>
    </source>
</reference>
<evidence type="ECO:0000313" key="1">
    <source>
        <dbReference type="EMBL" id="NOJ44641.1"/>
    </source>
</evidence>
<keyword evidence="2" id="KW-1185">Reference proteome</keyword>
<dbReference type="RefSeq" id="WP_171583825.1">
    <property type="nucleotide sequence ID" value="NZ_JAAVLX010000025.1"/>
</dbReference>
<comment type="caution">
    <text evidence="1">The sequence shown here is derived from an EMBL/GenBank/DDBJ whole genome shotgun (WGS) entry which is preliminary data.</text>
</comment>
<sequence>MMLSRAEQAFAQQITPNQIKLGIAIDANCLYAIYTLQRHLVQTRKRCGVSEAAVDD</sequence>
<proteinExistence type="predicted"/>
<gene>
    <name evidence="1" type="ORF">HCN58_35060</name>
</gene>
<accession>A0A7Y4LZT1</accession>
<evidence type="ECO:0000313" key="2">
    <source>
        <dbReference type="Proteomes" id="UP000544122"/>
    </source>
</evidence>
<dbReference type="AlphaFoldDB" id="A0A7Y4LZT1"/>
<dbReference type="EMBL" id="JAAVLX010000025">
    <property type="protein sequence ID" value="NOJ44641.1"/>
    <property type="molecule type" value="Genomic_DNA"/>
</dbReference>
<name>A0A7Y4LZT1_9BRAD</name>